<dbReference type="GO" id="GO:0016301">
    <property type="term" value="F:kinase activity"/>
    <property type="evidence" value="ECO:0007669"/>
    <property type="project" value="UniProtKB-KW"/>
</dbReference>
<dbReference type="Proteomes" id="UP000299084">
    <property type="component" value="Unassembled WGS sequence"/>
</dbReference>
<sequence>MECENLLRNFLILNSTKRSIPTKRGTFDQVKKDSWISWGHKIELKPYVELLTDCKEPWRAELIVSIGYTWKEIRDGPLMGQKSEVMATSLLLGHQSSELEGYTITSKPQPSANLTTSSSASPTHEVQNCLSANLNQWDFSDHAGPVIPISNSQNSQGSSTEKGGSRQRTRNQNKMPVARPTCPPLPYCPGEEENNSSKTAISPPAKAQNRNPRILVMAGLSQKEQSQTRLSSGASVSSTSAVVGRALPVCTRNPQQPWCSSARAQEW</sequence>
<feature type="region of interest" description="Disordered" evidence="1">
    <location>
        <begin position="103"/>
        <end position="122"/>
    </location>
</feature>
<evidence type="ECO:0000313" key="2">
    <source>
        <dbReference type="EMBL" id="KAB1271596.1"/>
    </source>
</evidence>
<feature type="compositionally biased region" description="Polar residues" evidence="1">
    <location>
        <begin position="149"/>
        <end position="162"/>
    </location>
</feature>
<keyword evidence="2" id="KW-0808">Transferase</keyword>
<organism evidence="2 3">
    <name type="scientific">Camelus dromedarius</name>
    <name type="common">Dromedary</name>
    <name type="synonym">Arabian camel</name>
    <dbReference type="NCBI Taxonomy" id="9838"/>
    <lineage>
        <taxon>Eukaryota</taxon>
        <taxon>Metazoa</taxon>
        <taxon>Chordata</taxon>
        <taxon>Craniata</taxon>
        <taxon>Vertebrata</taxon>
        <taxon>Euteleostomi</taxon>
        <taxon>Mammalia</taxon>
        <taxon>Eutheria</taxon>
        <taxon>Laurasiatheria</taxon>
        <taxon>Artiodactyla</taxon>
        <taxon>Tylopoda</taxon>
        <taxon>Camelidae</taxon>
        <taxon>Camelus</taxon>
    </lineage>
</organism>
<gene>
    <name evidence="2" type="ORF">Cadr_000009036</name>
</gene>
<keyword evidence="2" id="KW-0418">Kinase</keyword>
<accession>A0A5N4DKJ2</accession>
<keyword evidence="3" id="KW-1185">Reference proteome</keyword>
<reference evidence="2 3" key="1">
    <citation type="journal article" date="2019" name="Mol. Ecol. Resour.">
        <title>Improving Illumina assemblies with Hi-C and long reads: an example with the North African dromedary.</title>
        <authorList>
            <person name="Elbers J.P."/>
            <person name="Rogers M.F."/>
            <person name="Perelman P.L."/>
            <person name="Proskuryakova A.A."/>
            <person name="Serdyukova N.A."/>
            <person name="Johnson W.E."/>
            <person name="Horin P."/>
            <person name="Corander J."/>
            <person name="Murphy D."/>
            <person name="Burger P.A."/>
        </authorList>
    </citation>
    <scope>NUCLEOTIDE SEQUENCE [LARGE SCALE GENOMIC DNA]</scope>
    <source>
        <strain evidence="2">Drom800</strain>
        <tissue evidence="2">Blood</tissue>
    </source>
</reference>
<dbReference type="AlphaFoldDB" id="A0A5N4DKJ2"/>
<evidence type="ECO:0000313" key="3">
    <source>
        <dbReference type="Proteomes" id="UP000299084"/>
    </source>
</evidence>
<dbReference type="EMBL" id="JWIN03000011">
    <property type="protein sequence ID" value="KAB1271596.1"/>
    <property type="molecule type" value="Genomic_DNA"/>
</dbReference>
<evidence type="ECO:0000256" key="1">
    <source>
        <dbReference type="SAM" id="MobiDB-lite"/>
    </source>
</evidence>
<feature type="region of interest" description="Disordered" evidence="1">
    <location>
        <begin position="142"/>
        <end position="210"/>
    </location>
</feature>
<comment type="caution">
    <text evidence="2">The sequence shown here is derived from an EMBL/GenBank/DDBJ whole genome shotgun (WGS) entry which is preliminary data.</text>
</comment>
<name>A0A5N4DKJ2_CAMDR</name>
<proteinExistence type="predicted"/>
<protein>
    <submittedName>
        <fullName evidence="2">Serine/threonine-protein kinase MARK2</fullName>
    </submittedName>
</protein>